<gene>
    <name evidence="1" type="ordered locus">RB483</name>
</gene>
<keyword evidence="2" id="KW-1185">Reference proteome</keyword>
<accession>Q7UYN2</accession>
<name>Q7UYN2_RHOBA</name>
<dbReference type="EMBL" id="BX294133">
    <property type="protein sequence ID" value="CAD71610.1"/>
    <property type="molecule type" value="Genomic_DNA"/>
</dbReference>
<dbReference type="HOGENOM" id="CLU_3047357_0_0_0"/>
<proteinExistence type="predicted"/>
<dbReference type="EnsemblBacteria" id="CAD71610">
    <property type="protein sequence ID" value="CAD71610"/>
    <property type="gene ID" value="RB483"/>
</dbReference>
<dbReference type="KEGG" id="rba:RB483"/>
<protein>
    <submittedName>
        <fullName evidence="1">Uncharacterized protein</fullName>
    </submittedName>
</protein>
<reference evidence="1 2" key="1">
    <citation type="journal article" date="2003" name="Proc. Natl. Acad. Sci. U.S.A.">
        <title>Complete genome sequence of the marine planctomycete Pirellula sp. strain 1.</title>
        <authorList>
            <person name="Gloeckner F.O."/>
            <person name="Kube M."/>
            <person name="Bauer M."/>
            <person name="Teeling H."/>
            <person name="Lombardot T."/>
            <person name="Ludwig W."/>
            <person name="Gade D."/>
            <person name="Beck A."/>
            <person name="Borzym K."/>
            <person name="Heitmann K."/>
            <person name="Rabus R."/>
            <person name="Schlesner H."/>
            <person name="Amann R."/>
            <person name="Reinhardt R."/>
        </authorList>
    </citation>
    <scope>NUCLEOTIDE SEQUENCE [LARGE SCALE GENOMIC DNA]</scope>
    <source>
        <strain evidence="2">DSM 10527 / NCIMB 13988 / SH1</strain>
    </source>
</reference>
<evidence type="ECO:0000313" key="1">
    <source>
        <dbReference type="EMBL" id="CAD71610.1"/>
    </source>
</evidence>
<sequence length="54" mass="6455">MCFKLHWVSRGQASSIVPHLQNVAAREWITRRNSQKMPSWFAKLRKRQIHPIDL</sequence>
<evidence type="ECO:0000313" key="2">
    <source>
        <dbReference type="Proteomes" id="UP000001025"/>
    </source>
</evidence>
<dbReference type="Proteomes" id="UP000001025">
    <property type="component" value="Chromosome"/>
</dbReference>
<dbReference type="InParanoid" id="Q7UYN2"/>
<dbReference type="AlphaFoldDB" id="Q7UYN2"/>
<organism evidence="1 2">
    <name type="scientific">Rhodopirellula baltica (strain DSM 10527 / NCIMB 13988 / SH1)</name>
    <dbReference type="NCBI Taxonomy" id="243090"/>
    <lineage>
        <taxon>Bacteria</taxon>
        <taxon>Pseudomonadati</taxon>
        <taxon>Planctomycetota</taxon>
        <taxon>Planctomycetia</taxon>
        <taxon>Pirellulales</taxon>
        <taxon>Pirellulaceae</taxon>
        <taxon>Rhodopirellula</taxon>
    </lineage>
</organism>